<protein>
    <submittedName>
        <fullName evidence="10">ABC-type multidrug transport system fused ATPase/permease subunit</fullName>
    </submittedName>
</protein>
<evidence type="ECO:0000256" key="1">
    <source>
        <dbReference type="ARBA" id="ARBA00004651"/>
    </source>
</evidence>
<dbReference type="InterPro" id="IPR011527">
    <property type="entry name" value="ABC1_TM_dom"/>
</dbReference>
<evidence type="ECO:0000256" key="2">
    <source>
        <dbReference type="ARBA" id="ARBA00022692"/>
    </source>
</evidence>
<evidence type="ECO:0000259" key="8">
    <source>
        <dbReference type="PROSITE" id="PS50893"/>
    </source>
</evidence>
<dbReference type="Pfam" id="PF00664">
    <property type="entry name" value="ABC_membrane"/>
    <property type="match status" value="1"/>
</dbReference>
<evidence type="ECO:0000256" key="7">
    <source>
        <dbReference type="SAM" id="Phobius"/>
    </source>
</evidence>
<dbReference type="SMART" id="SM00382">
    <property type="entry name" value="AAA"/>
    <property type="match status" value="1"/>
</dbReference>
<evidence type="ECO:0000259" key="9">
    <source>
        <dbReference type="PROSITE" id="PS50929"/>
    </source>
</evidence>
<evidence type="ECO:0000256" key="6">
    <source>
        <dbReference type="ARBA" id="ARBA00023136"/>
    </source>
</evidence>
<feature type="transmembrane region" description="Helical" evidence="7">
    <location>
        <begin position="146"/>
        <end position="166"/>
    </location>
</feature>
<keyword evidence="6 7" id="KW-0472">Membrane</keyword>
<dbReference type="Gene3D" id="1.20.1560.10">
    <property type="entry name" value="ABC transporter type 1, transmembrane domain"/>
    <property type="match status" value="1"/>
</dbReference>
<feature type="transmembrane region" description="Helical" evidence="7">
    <location>
        <begin position="172"/>
        <end position="191"/>
    </location>
</feature>
<evidence type="ECO:0000313" key="11">
    <source>
        <dbReference type="Proteomes" id="UP001225356"/>
    </source>
</evidence>
<evidence type="ECO:0000256" key="3">
    <source>
        <dbReference type="ARBA" id="ARBA00022741"/>
    </source>
</evidence>
<keyword evidence="5 7" id="KW-1133">Transmembrane helix</keyword>
<feature type="transmembrane region" description="Helical" evidence="7">
    <location>
        <begin position="70"/>
        <end position="95"/>
    </location>
</feature>
<dbReference type="Pfam" id="PF00005">
    <property type="entry name" value="ABC_tran"/>
    <property type="match status" value="1"/>
</dbReference>
<dbReference type="InterPro" id="IPR017871">
    <property type="entry name" value="ABC_transporter-like_CS"/>
</dbReference>
<organism evidence="10 11">
    <name type="scientific">Streptosporangium lutulentum</name>
    <dbReference type="NCBI Taxonomy" id="1461250"/>
    <lineage>
        <taxon>Bacteria</taxon>
        <taxon>Bacillati</taxon>
        <taxon>Actinomycetota</taxon>
        <taxon>Actinomycetes</taxon>
        <taxon>Streptosporangiales</taxon>
        <taxon>Streptosporangiaceae</taxon>
        <taxon>Streptosporangium</taxon>
    </lineage>
</organism>
<dbReference type="InterPro" id="IPR003439">
    <property type="entry name" value="ABC_transporter-like_ATP-bd"/>
</dbReference>
<reference evidence="10 11" key="1">
    <citation type="submission" date="2023-07" db="EMBL/GenBank/DDBJ databases">
        <title>Sequencing the genomes of 1000 actinobacteria strains.</title>
        <authorList>
            <person name="Klenk H.-P."/>
        </authorList>
    </citation>
    <scope>NUCLEOTIDE SEQUENCE [LARGE SCALE GENOMIC DNA]</scope>
    <source>
        <strain evidence="10 11">DSM 46740</strain>
    </source>
</reference>
<comment type="subcellular location">
    <subcellularLocation>
        <location evidence="1">Cell membrane</location>
        <topology evidence="1">Multi-pass membrane protein</topology>
    </subcellularLocation>
</comment>
<evidence type="ECO:0000313" key="10">
    <source>
        <dbReference type="EMBL" id="MDP9845058.1"/>
    </source>
</evidence>
<keyword evidence="11" id="KW-1185">Reference proteome</keyword>
<dbReference type="InterPro" id="IPR039421">
    <property type="entry name" value="Type_1_exporter"/>
</dbReference>
<dbReference type="EMBL" id="JAUSQU010000001">
    <property type="protein sequence ID" value="MDP9845058.1"/>
    <property type="molecule type" value="Genomic_DNA"/>
</dbReference>
<dbReference type="PROSITE" id="PS00211">
    <property type="entry name" value="ABC_TRANSPORTER_1"/>
    <property type="match status" value="1"/>
</dbReference>
<dbReference type="InterPro" id="IPR036640">
    <property type="entry name" value="ABC1_TM_sf"/>
</dbReference>
<gene>
    <name evidence="10" type="ORF">J2853_004269</name>
</gene>
<feature type="domain" description="ABC transmembrane type-1" evidence="9">
    <location>
        <begin position="30"/>
        <end position="316"/>
    </location>
</feature>
<dbReference type="PANTHER" id="PTHR24221:SF654">
    <property type="entry name" value="ATP-BINDING CASSETTE SUB-FAMILY B MEMBER 6"/>
    <property type="match status" value="1"/>
</dbReference>
<feature type="transmembrane region" description="Helical" evidence="7">
    <location>
        <begin position="284"/>
        <end position="302"/>
    </location>
</feature>
<comment type="caution">
    <text evidence="10">The sequence shown here is derived from an EMBL/GenBank/DDBJ whole genome shotgun (WGS) entry which is preliminary data.</text>
</comment>
<dbReference type="InterPro" id="IPR027417">
    <property type="entry name" value="P-loop_NTPase"/>
</dbReference>
<accession>A0ABT9QFI0</accession>
<dbReference type="PANTHER" id="PTHR24221">
    <property type="entry name" value="ATP-BINDING CASSETTE SUB-FAMILY B"/>
    <property type="match status" value="1"/>
</dbReference>
<dbReference type="PROSITE" id="PS50893">
    <property type="entry name" value="ABC_TRANSPORTER_2"/>
    <property type="match status" value="1"/>
</dbReference>
<dbReference type="Proteomes" id="UP001225356">
    <property type="component" value="Unassembled WGS sequence"/>
</dbReference>
<dbReference type="SUPFAM" id="SSF90123">
    <property type="entry name" value="ABC transporter transmembrane region"/>
    <property type="match status" value="1"/>
</dbReference>
<keyword evidence="4" id="KW-0067">ATP-binding</keyword>
<dbReference type="InterPro" id="IPR003593">
    <property type="entry name" value="AAA+_ATPase"/>
</dbReference>
<dbReference type="PROSITE" id="PS50929">
    <property type="entry name" value="ABC_TM1F"/>
    <property type="match status" value="1"/>
</dbReference>
<feature type="domain" description="ABC transporter" evidence="8">
    <location>
        <begin position="349"/>
        <end position="581"/>
    </location>
</feature>
<evidence type="ECO:0000256" key="4">
    <source>
        <dbReference type="ARBA" id="ARBA00022840"/>
    </source>
</evidence>
<proteinExistence type="predicted"/>
<dbReference type="Gene3D" id="3.40.50.300">
    <property type="entry name" value="P-loop containing nucleotide triphosphate hydrolases"/>
    <property type="match status" value="1"/>
</dbReference>
<keyword evidence="3" id="KW-0547">Nucleotide-binding</keyword>
<sequence length="600" mass="64113">MASKVTPAVMRRGLRVLGVAIRTEKVVFTAAVVFSALYGGMTVASAWALGWATENVVLPAFERGEATTGTLTLGTALILGVALLKAAGVAGRRFLAGVMQYRMQAHSRRAVTRQYLKLPLAWHHRHPTGQLLSNASADAEAAWAPLAPLPMAVGVIVMLVTAAVAMVITDPILALVGFLIFPLIAVLNLVYQRRLSPLATRAQQLRAEVSEIAHESFDGALVVKTLGRESEETARFQAKAHELRDANIAVGRVRGLFDPMLEALPTLGVLAVLLIGALRLESGAISSGVLVQVAYLFTLLAFPIRALGWVLGELPRAVVGYERIEGVLAATGSMEYGTATLRGTSPVRLEVRDLGYSYEDFPVLHEVSLKVEPGSTVALVGPTGSGKSTLTQTFVRLVDPKEGAVLVDGVDLREVARGGVSDAVALVPQQTFLFDDSVRGNITLGLPVGDEEVWAALRLAQAEGFVSGLPSGLDTKVGERGTTLSGGQRQRLALARALVRRPRLLVLDDATSSVDPQVEARILYGLRDAAQAATVIVVAYRMATIALADEVVYLQQGRVADRGSHEELLLRCEGYRNLVTAYERQEAEREALGAEEEVSA</sequence>
<dbReference type="SUPFAM" id="SSF52540">
    <property type="entry name" value="P-loop containing nucleoside triphosphate hydrolases"/>
    <property type="match status" value="1"/>
</dbReference>
<keyword evidence="2 7" id="KW-0812">Transmembrane</keyword>
<name>A0ABT9QFI0_9ACTN</name>
<evidence type="ECO:0000256" key="5">
    <source>
        <dbReference type="ARBA" id="ARBA00022989"/>
    </source>
</evidence>